<dbReference type="WBParaSite" id="Pan_g2775.t1">
    <property type="protein sequence ID" value="Pan_g2775.t1"/>
    <property type="gene ID" value="Pan_g2775"/>
</dbReference>
<proteinExistence type="predicted"/>
<feature type="domain" description="IRS-type PTB" evidence="1">
    <location>
        <begin position="177"/>
        <end position="264"/>
    </location>
</feature>
<dbReference type="Proteomes" id="UP000492821">
    <property type="component" value="Unassembled WGS sequence"/>
</dbReference>
<keyword evidence="2" id="KW-1185">Reference proteome</keyword>
<reference evidence="3" key="2">
    <citation type="submission" date="2020-10" db="UniProtKB">
        <authorList>
            <consortium name="WormBaseParasite"/>
        </authorList>
    </citation>
    <scope>IDENTIFICATION</scope>
</reference>
<protein>
    <submittedName>
        <fullName evidence="3">IRS-type PTB domain-containing protein</fullName>
    </submittedName>
</protein>
<evidence type="ECO:0000259" key="1">
    <source>
        <dbReference type="Pfam" id="PF02174"/>
    </source>
</evidence>
<dbReference type="InterPro" id="IPR011993">
    <property type="entry name" value="PH-like_dom_sf"/>
</dbReference>
<reference evidence="2" key="1">
    <citation type="journal article" date="2013" name="Genetics">
        <title>The draft genome and transcriptome of Panagrellus redivivus are shaped by the harsh demands of a free-living lifestyle.</title>
        <authorList>
            <person name="Srinivasan J."/>
            <person name="Dillman A.R."/>
            <person name="Macchietto M.G."/>
            <person name="Heikkinen L."/>
            <person name="Lakso M."/>
            <person name="Fracchia K.M."/>
            <person name="Antoshechkin I."/>
            <person name="Mortazavi A."/>
            <person name="Wong G."/>
            <person name="Sternberg P.W."/>
        </authorList>
    </citation>
    <scope>NUCLEOTIDE SEQUENCE [LARGE SCALE GENOMIC DNA]</scope>
    <source>
        <strain evidence="2">MT8872</strain>
    </source>
</reference>
<dbReference type="SUPFAM" id="SSF50729">
    <property type="entry name" value="PH domain-like"/>
    <property type="match status" value="1"/>
</dbReference>
<dbReference type="InterPro" id="IPR002404">
    <property type="entry name" value="IRS_PTB"/>
</dbReference>
<evidence type="ECO:0000313" key="3">
    <source>
        <dbReference type="WBParaSite" id="Pan_g2775.t1"/>
    </source>
</evidence>
<dbReference type="Pfam" id="PF02174">
    <property type="entry name" value="IRS"/>
    <property type="match status" value="1"/>
</dbReference>
<accession>A0A7E4VS91</accession>
<dbReference type="Gene3D" id="2.30.29.30">
    <property type="entry name" value="Pleckstrin-homology domain (PH domain)/Phosphotyrosine-binding domain (PTB)"/>
    <property type="match status" value="2"/>
</dbReference>
<evidence type="ECO:0000313" key="2">
    <source>
        <dbReference type="Proteomes" id="UP000492821"/>
    </source>
</evidence>
<organism evidence="2 3">
    <name type="scientific">Panagrellus redivivus</name>
    <name type="common">Microworm</name>
    <dbReference type="NCBI Taxonomy" id="6233"/>
    <lineage>
        <taxon>Eukaryota</taxon>
        <taxon>Metazoa</taxon>
        <taxon>Ecdysozoa</taxon>
        <taxon>Nematoda</taxon>
        <taxon>Chromadorea</taxon>
        <taxon>Rhabditida</taxon>
        <taxon>Tylenchina</taxon>
        <taxon>Panagrolaimomorpha</taxon>
        <taxon>Panagrolaimoidea</taxon>
        <taxon>Panagrolaimidae</taxon>
        <taxon>Panagrellus</taxon>
    </lineage>
</organism>
<dbReference type="AlphaFoldDB" id="A0A7E4VS91"/>
<sequence length="320" mass="37257">MTTEGSASRRQIYGDPSLVNEVLRLTPCSCAIFPTSERKGRAKQLFIALRPMAFELYKQRTDVEKKKTPKHLIEFDHLFNISLQKEPNHFKGDVLVLMTPKTTYYIEPNDTEATVKDWFELTFERVREARSDRVLRPVFKEDFFEAAWDVVAIKKPKLKREVKREKMHDLVEATANLQGRRRLCVTPTSYMLFKMEVLANASPETDQYYEKSSFYEFPINVISNYGKQEKYFFLRLGRYSDLGGGEIWLNCDSGDTAKEVHDTICRLSEREAEKRRLNGVVLPLVVYDKIPTKTTPKTTKSNPKYPIQFISIPFLLKLTK</sequence>
<name>A0A7E4VS91_PANRE</name>